<reference evidence="2 3" key="1">
    <citation type="submission" date="2019-09" db="EMBL/GenBank/DDBJ databases">
        <title>A chromosome-level genome assembly of the Chinese tupelo Nyssa sinensis.</title>
        <authorList>
            <person name="Yang X."/>
            <person name="Kang M."/>
            <person name="Yang Y."/>
            <person name="Xiong H."/>
            <person name="Wang M."/>
            <person name="Zhang Z."/>
            <person name="Wang Z."/>
            <person name="Wu H."/>
            <person name="Ma T."/>
            <person name="Liu J."/>
            <person name="Xi Z."/>
        </authorList>
    </citation>
    <scope>NUCLEOTIDE SEQUENCE [LARGE SCALE GENOMIC DNA]</scope>
    <source>
        <strain evidence="2">J267</strain>
        <tissue evidence="2">Leaf</tissue>
    </source>
</reference>
<keyword evidence="1" id="KW-0812">Transmembrane</keyword>
<evidence type="ECO:0000313" key="2">
    <source>
        <dbReference type="EMBL" id="KAA8523334.1"/>
    </source>
</evidence>
<accession>A0A5J4ZZK3</accession>
<proteinExistence type="predicted"/>
<keyword evidence="1" id="KW-0472">Membrane</keyword>
<gene>
    <name evidence="2" type="ORF">F0562_009757</name>
</gene>
<keyword evidence="1" id="KW-1133">Transmembrane helix</keyword>
<organism evidence="2 3">
    <name type="scientific">Nyssa sinensis</name>
    <dbReference type="NCBI Taxonomy" id="561372"/>
    <lineage>
        <taxon>Eukaryota</taxon>
        <taxon>Viridiplantae</taxon>
        <taxon>Streptophyta</taxon>
        <taxon>Embryophyta</taxon>
        <taxon>Tracheophyta</taxon>
        <taxon>Spermatophyta</taxon>
        <taxon>Magnoliopsida</taxon>
        <taxon>eudicotyledons</taxon>
        <taxon>Gunneridae</taxon>
        <taxon>Pentapetalae</taxon>
        <taxon>asterids</taxon>
        <taxon>Cornales</taxon>
        <taxon>Nyssaceae</taxon>
        <taxon>Nyssa</taxon>
    </lineage>
</organism>
<name>A0A5J4ZZK3_9ASTE</name>
<evidence type="ECO:0000256" key="1">
    <source>
        <dbReference type="SAM" id="Phobius"/>
    </source>
</evidence>
<keyword evidence="3" id="KW-1185">Reference proteome</keyword>
<dbReference type="EMBL" id="CM018047">
    <property type="protein sequence ID" value="KAA8523334.1"/>
    <property type="molecule type" value="Genomic_DNA"/>
</dbReference>
<evidence type="ECO:0000313" key="3">
    <source>
        <dbReference type="Proteomes" id="UP000325577"/>
    </source>
</evidence>
<protein>
    <submittedName>
        <fullName evidence="2">Uncharacterized protein</fullName>
    </submittedName>
</protein>
<feature type="transmembrane region" description="Helical" evidence="1">
    <location>
        <begin position="47"/>
        <end position="66"/>
    </location>
</feature>
<sequence length="67" mass="8015">MFSYNHLQTFSQPSLLQLILFKLKRRLVFRDYRSLLRRRCLLLTERLGVWLVIIPNVVLLSVLVLVC</sequence>
<dbReference type="AlphaFoldDB" id="A0A5J4ZZK3"/>
<dbReference type="Proteomes" id="UP000325577">
    <property type="component" value="Linkage Group LG4"/>
</dbReference>